<evidence type="ECO:0000313" key="5">
    <source>
        <dbReference type="Proteomes" id="UP000002791"/>
    </source>
</evidence>
<dbReference type="PANTHER" id="PTHR43877">
    <property type="entry name" value="AMINOALKYLPHOSPHONATE N-ACETYLTRANSFERASE-RELATED-RELATED"/>
    <property type="match status" value="1"/>
</dbReference>
<keyword evidence="5" id="KW-1185">Reference proteome</keyword>
<dbReference type="AlphaFoldDB" id="H5XR45"/>
<feature type="domain" description="N-acetyltransferase" evidence="3">
    <location>
        <begin position="135"/>
        <end position="293"/>
    </location>
</feature>
<dbReference type="eggNOG" id="COG1247">
    <property type="taxonomic scope" value="Bacteria"/>
</dbReference>
<dbReference type="HOGENOM" id="CLU_060314_0_0_11"/>
<dbReference type="Proteomes" id="UP000002791">
    <property type="component" value="Chromosome"/>
</dbReference>
<gene>
    <name evidence="4" type="ORF">SaccyDRAFT_3455</name>
</gene>
<dbReference type="CDD" id="cd04301">
    <property type="entry name" value="NAT_SF"/>
    <property type="match status" value="1"/>
</dbReference>
<keyword evidence="2 4" id="KW-0012">Acyltransferase</keyword>
<dbReference type="PROSITE" id="PS51186">
    <property type="entry name" value="GNAT"/>
    <property type="match status" value="1"/>
</dbReference>
<dbReference type="InterPro" id="IPR050832">
    <property type="entry name" value="Bact_Acetyltransf"/>
</dbReference>
<protein>
    <submittedName>
        <fullName evidence="4">Sortase-like acyltransferase</fullName>
    </submittedName>
</protein>
<evidence type="ECO:0000313" key="4">
    <source>
        <dbReference type="EMBL" id="EHR62286.1"/>
    </source>
</evidence>
<evidence type="ECO:0000259" key="3">
    <source>
        <dbReference type="PROSITE" id="PS51186"/>
    </source>
</evidence>
<sequence>MSLTRIDPLLPDAVDPGEGERLVTVVPGGGEVSAVLYRARHDGWSALWHPRLVWELTPVSPTPGADGMAALLSALRERLRRERPGADSACSVTWPSRDLDVAGALAGHGFAPYAVLAVREAAHEDIDAPEGRARAAVRPFTGDDTTVADLLELWLAEWRYAVSVGAAMPRDDAPALLGRALRRAVSAGEPMWIAEPEGVVAGLALCRWPSPHPRLPAGSWAQLHTVSVAPAARGRGIGRALTSTAHERLLARGARGTYVFYSPHNALSSVFWHRQGYRPLWTTWEARPATAAR</sequence>
<dbReference type="RefSeq" id="WP_005457997.1">
    <property type="nucleotide sequence ID" value="NZ_CM001440.1"/>
</dbReference>
<dbReference type="OrthoDB" id="149709at2"/>
<dbReference type="EMBL" id="CM001440">
    <property type="protein sequence ID" value="EHR62286.1"/>
    <property type="molecule type" value="Genomic_DNA"/>
</dbReference>
<dbReference type="Pfam" id="PF00583">
    <property type="entry name" value="Acetyltransf_1"/>
    <property type="match status" value="1"/>
</dbReference>
<dbReference type="Gene3D" id="3.40.630.30">
    <property type="match status" value="1"/>
</dbReference>
<dbReference type="InterPro" id="IPR016181">
    <property type="entry name" value="Acyl_CoA_acyltransferase"/>
</dbReference>
<accession>H5XR45</accession>
<dbReference type="STRING" id="882082.SaccyDRAFT_3455"/>
<dbReference type="PANTHER" id="PTHR43877:SF1">
    <property type="entry name" value="ACETYLTRANSFERASE"/>
    <property type="match status" value="1"/>
</dbReference>
<dbReference type="GO" id="GO:0016747">
    <property type="term" value="F:acyltransferase activity, transferring groups other than amino-acyl groups"/>
    <property type="evidence" value="ECO:0007669"/>
    <property type="project" value="InterPro"/>
</dbReference>
<keyword evidence="1 4" id="KW-0808">Transferase</keyword>
<evidence type="ECO:0000256" key="1">
    <source>
        <dbReference type="ARBA" id="ARBA00022679"/>
    </source>
</evidence>
<name>H5XR45_9PSEU</name>
<evidence type="ECO:0000256" key="2">
    <source>
        <dbReference type="ARBA" id="ARBA00023315"/>
    </source>
</evidence>
<dbReference type="InterPro" id="IPR000182">
    <property type="entry name" value="GNAT_dom"/>
</dbReference>
<proteinExistence type="predicted"/>
<reference evidence="4 5" key="1">
    <citation type="submission" date="2011-11" db="EMBL/GenBank/DDBJ databases">
        <title>The Noncontiguous Finished sequence of Saccharomonospora cyanea NA-134.</title>
        <authorList>
            <consortium name="US DOE Joint Genome Institute"/>
            <person name="Lucas S."/>
            <person name="Han J."/>
            <person name="Lapidus A."/>
            <person name="Cheng J.-F."/>
            <person name="Goodwin L."/>
            <person name="Pitluck S."/>
            <person name="Peters L."/>
            <person name="Ovchinnikova G."/>
            <person name="Lu M."/>
            <person name="Detter J.C."/>
            <person name="Han C."/>
            <person name="Tapia R."/>
            <person name="Land M."/>
            <person name="Hauser L."/>
            <person name="Kyrpides N."/>
            <person name="Ivanova N."/>
            <person name="Pagani I."/>
            <person name="Brambilla E.-M."/>
            <person name="Klenk H.-P."/>
            <person name="Woyke T."/>
        </authorList>
    </citation>
    <scope>NUCLEOTIDE SEQUENCE [LARGE SCALE GENOMIC DNA]</scope>
    <source>
        <strain evidence="4 5">NA-134</strain>
    </source>
</reference>
<organism evidence="4 5">
    <name type="scientific">Saccharomonospora cyanea NA-134</name>
    <dbReference type="NCBI Taxonomy" id="882082"/>
    <lineage>
        <taxon>Bacteria</taxon>
        <taxon>Bacillati</taxon>
        <taxon>Actinomycetota</taxon>
        <taxon>Actinomycetes</taxon>
        <taxon>Pseudonocardiales</taxon>
        <taxon>Pseudonocardiaceae</taxon>
        <taxon>Saccharomonospora</taxon>
    </lineage>
</organism>
<dbReference type="SUPFAM" id="SSF55729">
    <property type="entry name" value="Acyl-CoA N-acyltransferases (Nat)"/>
    <property type="match status" value="1"/>
</dbReference>